<feature type="compositionally biased region" description="Basic and acidic residues" evidence="1">
    <location>
        <begin position="1"/>
        <end position="15"/>
    </location>
</feature>
<dbReference type="AlphaFoldDB" id="A0A0E9RC80"/>
<feature type="compositionally biased region" description="Polar residues" evidence="1">
    <location>
        <begin position="48"/>
        <end position="62"/>
    </location>
</feature>
<feature type="region of interest" description="Disordered" evidence="1">
    <location>
        <begin position="1"/>
        <end position="62"/>
    </location>
</feature>
<accession>A0A0E9RC80</accession>
<sequence length="62" mass="7012">MRAQDDSFFKHEPETTRNSLRPKSQYRPRMNEGRNASLTKDSKETHSMSRTPTSGSAGSLVL</sequence>
<organism evidence="2">
    <name type="scientific">Anguilla anguilla</name>
    <name type="common">European freshwater eel</name>
    <name type="synonym">Muraena anguilla</name>
    <dbReference type="NCBI Taxonomy" id="7936"/>
    <lineage>
        <taxon>Eukaryota</taxon>
        <taxon>Metazoa</taxon>
        <taxon>Chordata</taxon>
        <taxon>Craniata</taxon>
        <taxon>Vertebrata</taxon>
        <taxon>Euteleostomi</taxon>
        <taxon>Actinopterygii</taxon>
        <taxon>Neopterygii</taxon>
        <taxon>Teleostei</taxon>
        <taxon>Anguilliformes</taxon>
        <taxon>Anguillidae</taxon>
        <taxon>Anguilla</taxon>
    </lineage>
</organism>
<reference evidence="2" key="1">
    <citation type="submission" date="2014-11" db="EMBL/GenBank/DDBJ databases">
        <authorList>
            <person name="Amaro Gonzalez C."/>
        </authorList>
    </citation>
    <scope>NUCLEOTIDE SEQUENCE</scope>
</reference>
<evidence type="ECO:0000313" key="2">
    <source>
        <dbReference type="EMBL" id="JAH26387.1"/>
    </source>
</evidence>
<evidence type="ECO:0000256" key="1">
    <source>
        <dbReference type="SAM" id="MobiDB-lite"/>
    </source>
</evidence>
<protein>
    <submittedName>
        <fullName evidence="2">Uncharacterized protein</fullName>
    </submittedName>
</protein>
<reference evidence="2" key="2">
    <citation type="journal article" date="2015" name="Fish Shellfish Immunol.">
        <title>Early steps in the European eel (Anguilla anguilla)-Vibrio vulnificus interaction in the gills: Role of the RtxA13 toxin.</title>
        <authorList>
            <person name="Callol A."/>
            <person name="Pajuelo D."/>
            <person name="Ebbesson L."/>
            <person name="Teles M."/>
            <person name="MacKenzie S."/>
            <person name="Amaro C."/>
        </authorList>
    </citation>
    <scope>NUCLEOTIDE SEQUENCE</scope>
</reference>
<dbReference type="EMBL" id="GBXM01082190">
    <property type="protein sequence ID" value="JAH26387.1"/>
    <property type="molecule type" value="Transcribed_RNA"/>
</dbReference>
<name>A0A0E9RC80_ANGAN</name>
<proteinExistence type="predicted"/>